<feature type="transmembrane region" description="Helical" evidence="7">
    <location>
        <begin position="164"/>
        <end position="182"/>
    </location>
</feature>
<comment type="similarity">
    <text evidence="2">Belongs to the TMEM198 family.</text>
</comment>
<evidence type="ECO:0000256" key="1">
    <source>
        <dbReference type="ARBA" id="ARBA00004141"/>
    </source>
</evidence>
<organism evidence="9 10">
    <name type="scientific">Stylophora pistillata</name>
    <name type="common">Smooth cauliflower coral</name>
    <dbReference type="NCBI Taxonomy" id="50429"/>
    <lineage>
        <taxon>Eukaryota</taxon>
        <taxon>Metazoa</taxon>
        <taxon>Cnidaria</taxon>
        <taxon>Anthozoa</taxon>
        <taxon>Hexacorallia</taxon>
        <taxon>Scleractinia</taxon>
        <taxon>Astrocoeniina</taxon>
        <taxon>Pocilloporidae</taxon>
        <taxon>Stylophora</taxon>
    </lineage>
</organism>
<keyword evidence="10" id="KW-1185">Reference proteome</keyword>
<accession>A0A2B4S8D4</accession>
<dbReference type="Proteomes" id="UP000225706">
    <property type="component" value="Unassembled WGS sequence"/>
</dbReference>
<dbReference type="PANTHER" id="PTHR31247">
    <property type="entry name" value="TRANSMEMBRANE PROTEIN 198 FAMILY MEMBER"/>
    <property type="match status" value="1"/>
</dbReference>
<evidence type="ECO:0000256" key="3">
    <source>
        <dbReference type="ARBA" id="ARBA00022692"/>
    </source>
</evidence>
<proteinExistence type="inferred from homology"/>
<feature type="transmembrane region" description="Helical" evidence="7">
    <location>
        <begin position="54"/>
        <end position="75"/>
    </location>
</feature>
<dbReference type="InterPro" id="IPR025256">
    <property type="entry name" value="TM7S3/TM198-like_dom"/>
</dbReference>
<evidence type="ECO:0000313" key="9">
    <source>
        <dbReference type="EMBL" id="PFX25283.1"/>
    </source>
</evidence>
<evidence type="ECO:0000256" key="7">
    <source>
        <dbReference type="SAM" id="Phobius"/>
    </source>
</evidence>
<dbReference type="GO" id="GO:0005886">
    <property type="term" value="C:plasma membrane"/>
    <property type="evidence" value="ECO:0007669"/>
    <property type="project" value="TreeGrafter"/>
</dbReference>
<feature type="transmembrane region" description="Helical" evidence="7">
    <location>
        <begin position="235"/>
        <end position="253"/>
    </location>
</feature>
<feature type="transmembrane region" description="Helical" evidence="7">
    <location>
        <begin position="87"/>
        <end position="106"/>
    </location>
</feature>
<feature type="transmembrane region" description="Helical" evidence="7">
    <location>
        <begin position="140"/>
        <end position="157"/>
    </location>
</feature>
<comment type="caution">
    <text evidence="9">The sequence shown here is derived from an EMBL/GenBank/DDBJ whole genome shotgun (WGS) entry which is preliminary data.</text>
</comment>
<name>A0A2B4S8D4_STYPI</name>
<keyword evidence="3 7" id="KW-0812">Transmembrane</keyword>
<evidence type="ECO:0000313" key="10">
    <source>
        <dbReference type="Proteomes" id="UP000225706"/>
    </source>
</evidence>
<evidence type="ECO:0000256" key="2">
    <source>
        <dbReference type="ARBA" id="ARBA00006244"/>
    </source>
</evidence>
<gene>
    <name evidence="9" type="ORF">AWC38_SpisGene10060</name>
</gene>
<protein>
    <recommendedName>
        <fullName evidence="6">Transmembrane protein 198</fullName>
    </recommendedName>
</protein>
<evidence type="ECO:0000259" key="8">
    <source>
        <dbReference type="Pfam" id="PF13886"/>
    </source>
</evidence>
<feature type="transmembrane region" description="Helical" evidence="7">
    <location>
        <begin position="113"/>
        <end position="134"/>
    </location>
</feature>
<dbReference type="AlphaFoldDB" id="A0A2B4S8D4"/>
<dbReference type="InterPro" id="IPR040236">
    <property type="entry name" value="TMEM198"/>
</dbReference>
<feature type="transmembrane region" description="Helical" evidence="7">
    <location>
        <begin position="28"/>
        <end position="47"/>
    </location>
</feature>
<dbReference type="PANTHER" id="PTHR31247:SF5">
    <property type="entry name" value="DUF4203 DOMAIN-CONTAINING PROTEIN"/>
    <property type="match status" value="1"/>
</dbReference>
<reference evidence="10" key="1">
    <citation type="journal article" date="2017" name="bioRxiv">
        <title>Comparative analysis of the genomes of Stylophora pistillata and Acropora digitifera provides evidence for extensive differences between species of corals.</title>
        <authorList>
            <person name="Voolstra C.R."/>
            <person name="Li Y."/>
            <person name="Liew Y.J."/>
            <person name="Baumgarten S."/>
            <person name="Zoccola D."/>
            <person name="Flot J.-F."/>
            <person name="Tambutte S."/>
            <person name="Allemand D."/>
            <person name="Aranda M."/>
        </authorList>
    </citation>
    <scope>NUCLEOTIDE SEQUENCE [LARGE SCALE GENOMIC DNA]</scope>
</reference>
<dbReference type="OrthoDB" id="102260at2759"/>
<sequence>MDLDEGLNFTKEATQKILDKLVYNKHPATVIVIEISAVIGVVVWAAGYRLIRPCMFLAGFVLGFLIFYVFSPLIFKTQLCCGPNGKEIAHVLFSALVGVFGGFLGCRLYRLGVFTIGECLGLLVGLTILSSPLYKYFHSNIAYAALMATVSLMFGSLAHFYEKLVVVIATACAGSFAVLYGADYFLRTSFSVTIEAFLLRIRDVLWDGLKSELSNWTYRAKVPDHLAVRFTNNSIPLFICWGVSAVLGCALQYKVTANNLNSNSNLLQFCNCCDRPRPDR</sequence>
<dbReference type="Pfam" id="PF13886">
    <property type="entry name" value="TM7S3_TM198"/>
    <property type="match status" value="1"/>
</dbReference>
<evidence type="ECO:0000256" key="4">
    <source>
        <dbReference type="ARBA" id="ARBA00022989"/>
    </source>
</evidence>
<evidence type="ECO:0000256" key="6">
    <source>
        <dbReference type="ARBA" id="ARBA00049737"/>
    </source>
</evidence>
<comment type="subcellular location">
    <subcellularLocation>
        <location evidence="1">Membrane</location>
        <topology evidence="1">Multi-pass membrane protein</topology>
    </subcellularLocation>
</comment>
<dbReference type="EMBL" id="LSMT01000154">
    <property type="protein sequence ID" value="PFX25283.1"/>
    <property type="molecule type" value="Genomic_DNA"/>
</dbReference>
<evidence type="ECO:0000256" key="5">
    <source>
        <dbReference type="ARBA" id="ARBA00023136"/>
    </source>
</evidence>
<feature type="domain" description="TM7S3/TM198-like" evidence="8">
    <location>
        <begin position="35"/>
        <end position="253"/>
    </location>
</feature>
<keyword evidence="4 7" id="KW-1133">Transmembrane helix</keyword>
<keyword evidence="5 7" id="KW-0472">Membrane</keyword>